<dbReference type="Pfam" id="PF17034">
    <property type="entry name" value="zinc_ribbon_16"/>
    <property type="match status" value="1"/>
</dbReference>
<evidence type="ECO:0000313" key="6">
    <source>
        <dbReference type="EMBL" id="KAG0717095.1"/>
    </source>
</evidence>
<evidence type="ECO:0000256" key="1">
    <source>
        <dbReference type="ARBA" id="ARBA00022574"/>
    </source>
</evidence>
<feature type="domain" description="MIOS-like alpha-solenoid" evidence="5">
    <location>
        <begin position="14"/>
        <end position="161"/>
    </location>
</feature>
<reference evidence="6" key="1">
    <citation type="submission" date="2020-07" db="EMBL/GenBank/DDBJ databases">
        <title>The High-quality genome of the commercially important snow crab, Chionoecetes opilio.</title>
        <authorList>
            <person name="Jeong J.-H."/>
            <person name="Ryu S."/>
        </authorList>
    </citation>
    <scope>NUCLEOTIDE SEQUENCE</scope>
    <source>
        <strain evidence="6">MADBK_172401_WGS</strain>
        <tissue evidence="6">Digestive gland</tissue>
    </source>
</reference>
<protein>
    <submittedName>
        <fullName evidence="6">GATOR complex protein MIOS</fullName>
    </submittedName>
</protein>
<feature type="compositionally biased region" description="Polar residues" evidence="3">
    <location>
        <begin position="336"/>
        <end position="345"/>
    </location>
</feature>
<feature type="region of interest" description="Disordered" evidence="3">
    <location>
        <begin position="336"/>
        <end position="358"/>
    </location>
</feature>
<evidence type="ECO:0000256" key="2">
    <source>
        <dbReference type="ARBA" id="ARBA00022737"/>
    </source>
</evidence>
<comment type="caution">
    <text evidence="6">The sequence shown here is derived from an EMBL/GenBank/DDBJ whole genome shotgun (WGS) entry which is preliminary data.</text>
</comment>
<name>A0A8J4Y934_CHIOP</name>
<feature type="region of interest" description="Disordered" evidence="3">
    <location>
        <begin position="426"/>
        <end position="445"/>
    </location>
</feature>
<dbReference type="GO" id="GO:1904263">
    <property type="term" value="P:positive regulation of TORC1 signaling"/>
    <property type="evidence" value="ECO:0007669"/>
    <property type="project" value="TreeGrafter"/>
</dbReference>
<keyword evidence="7" id="KW-1185">Reference proteome</keyword>
<dbReference type="OrthoDB" id="341486at2759"/>
<proteinExistence type="predicted"/>
<evidence type="ECO:0000259" key="4">
    <source>
        <dbReference type="Pfam" id="PF17034"/>
    </source>
</evidence>
<dbReference type="InterPro" id="IPR037593">
    <property type="entry name" value="MIOS/Sea4"/>
</dbReference>
<dbReference type="Proteomes" id="UP000770661">
    <property type="component" value="Unassembled WGS sequence"/>
</dbReference>
<dbReference type="PANTHER" id="PTHR16453:SF9">
    <property type="entry name" value="GATOR COMPLEX PROTEIN MIOS"/>
    <property type="match status" value="1"/>
</dbReference>
<evidence type="ECO:0000313" key="7">
    <source>
        <dbReference type="Proteomes" id="UP000770661"/>
    </source>
</evidence>
<dbReference type="EMBL" id="JACEEZ010018170">
    <property type="protein sequence ID" value="KAG0717095.1"/>
    <property type="molecule type" value="Genomic_DNA"/>
</dbReference>
<gene>
    <name evidence="6" type="primary">mios_0</name>
    <name evidence="6" type="ORF">GWK47_008232</name>
</gene>
<feature type="domain" description="GATOR2 complex protein MIO zinc-ribbon like" evidence="4">
    <location>
        <begin position="275"/>
        <end position="403"/>
    </location>
</feature>
<evidence type="ECO:0000256" key="3">
    <source>
        <dbReference type="SAM" id="MobiDB-lite"/>
    </source>
</evidence>
<dbReference type="CDD" id="cd16691">
    <property type="entry name" value="mRING-H2-C3H3C2_Mio"/>
    <property type="match status" value="1"/>
</dbReference>
<dbReference type="Pfam" id="PF21719">
    <property type="entry name" value="MIOS_a-sol"/>
    <property type="match status" value="1"/>
</dbReference>
<evidence type="ECO:0000259" key="5">
    <source>
        <dbReference type="Pfam" id="PF21719"/>
    </source>
</evidence>
<sequence length="497" mass="55597">MGHFGHCRSLMTAGSLASDVINRPWIGQEGQKQQFAKVFRSEERSRALELCSWGFENDTLLANFLTQLEAAGNHTRAAAAAAFNQRIKQAVQILQRGAVSCYTEERKGLWRETCITLRSQLTDPYLRALFAFLTDDADSYEPVLGESEMAIQDRVAFACTYLSDVRLMDYLEKLNTRLTEEGNLDGILLTGLCSEGIDLLQRYVDLTGDVQTVALVTIHTLQHAIAKDSRLAHWVQSYRNLLDSLCLWNERAQLDVIMNENKHADRPAQHIYITCNFCKKGITPYIQAAGRPRNPYARFGTGSSNKSKMQACPNCRKPLPRCSLCLVHMGTPSGWDSTTQKTTGQDEAGDGTASAPTRKKLSDFSSWFTWCQTCRHGGHANHLMDWFKEHTECPVTTCTCKCMSLDTPDLLYRLSQSRDQIDIDLPRRATSTPPDCQGQHSDCQVPGRRRTQGLARWGTARRYRAAALPSPYTLTVPPLSSSPLLHDRPATASPDTN</sequence>
<accession>A0A8J4Y934</accession>
<feature type="compositionally biased region" description="Polar residues" evidence="3">
    <location>
        <begin position="429"/>
        <end position="442"/>
    </location>
</feature>
<dbReference type="AlphaFoldDB" id="A0A8J4Y934"/>
<organism evidence="6 7">
    <name type="scientific">Chionoecetes opilio</name>
    <name type="common">Atlantic snow crab</name>
    <name type="synonym">Cancer opilio</name>
    <dbReference type="NCBI Taxonomy" id="41210"/>
    <lineage>
        <taxon>Eukaryota</taxon>
        <taxon>Metazoa</taxon>
        <taxon>Ecdysozoa</taxon>
        <taxon>Arthropoda</taxon>
        <taxon>Crustacea</taxon>
        <taxon>Multicrustacea</taxon>
        <taxon>Malacostraca</taxon>
        <taxon>Eumalacostraca</taxon>
        <taxon>Eucarida</taxon>
        <taxon>Decapoda</taxon>
        <taxon>Pleocyemata</taxon>
        <taxon>Brachyura</taxon>
        <taxon>Eubrachyura</taxon>
        <taxon>Majoidea</taxon>
        <taxon>Majidae</taxon>
        <taxon>Chionoecetes</taxon>
    </lineage>
</organism>
<keyword evidence="2" id="KW-0677">Repeat</keyword>
<dbReference type="GO" id="GO:0034198">
    <property type="term" value="P:cellular response to amino acid starvation"/>
    <property type="evidence" value="ECO:0007669"/>
    <property type="project" value="TreeGrafter"/>
</dbReference>
<feature type="region of interest" description="Disordered" evidence="3">
    <location>
        <begin position="476"/>
        <end position="497"/>
    </location>
</feature>
<keyword evidence="1" id="KW-0853">WD repeat</keyword>
<dbReference type="InterPro" id="IPR031488">
    <property type="entry name" value="Zn_ribbon_mio"/>
</dbReference>
<dbReference type="PANTHER" id="PTHR16453">
    <property type="entry name" value="WD40 DOMAIN-CONTAINING PROTEIN MIO FAMILY MEMBER"/>
    <property type="match status" value="1"/>
</dbReference>
<dbReference type="GO" id="GO:0005737">
    <property type="term" value="C:cytoplasm"/>
    <property type="evidence" value="ECO:0007669"/>
    <property type="project" value="TreeGrafter"/>
</dbReference>
<dbReference type="InterPro" id="IPR049092">
    <property type="entry name" value="MIOS_a-sol"/>
</dbReference>